<dbReference type="RefSeq" id="WP_127001915.1">
    <property type="nucleotide sequence ID" value="NZ_CP173194.1"/>
</dbReference>
<name>A0A3S0X8S1_9PROT</name>
<keyword evidence="2" id="KW-1185">Reference proteome</keyword>
<gene>
    <name evidence="1" type="ORF">EJ913_22040</name>
</gene>
<evidence type="ECO:0000313" key="1">
    <source>
        <dbReference type="EMBL" id="RUQ66516.1"/>
    </source>
</evidence>
<organism evidence="1 2">
    <name type="scientific">Azospirillum doebereinerae</name>
    <dbReference type="NCBI Taxonomy" id="92933"/>
    <lineage>
        <taxon>Bacteria</taxon>
        <taxon>Pseudomonadati</taxon>
        <taxon>Pseudomonadota</taxon>
        <taxon>Alphaproteobacteria</taxon>
        <taxon>Rhodospirillales</taxon>
        <taxon>Azospirillaceae</taxon>
        <taxon>Azospirillum</taxon>
    </lineage>
</organism>
<protein>
    <submittedName>
        <fullName evidence="1">Uncharacterized protein</fullName>
    </submittedName>
</protein>
<comment type="caution">
    <text evidence="1">The sequence shown here is derived from an EMBL/GenBank/DDBJ whole genome shotgun (WGS) entry which is preliminary data.</text>
</comment>
<accession>A0A3S0X8S1</accession>
<dbReference type="EMBL" id="RZIJ01000020">
    <property type="protein sequence ID" value="RUQ66516.1"/>
    <property type="molecule type" value="Genomic_DNA"/>
</dbReference>
<dbReference type="AlphaFoldDB" id="A0A3S0X8S1"/>
<sequence>MLDAKPDVKLGNMLLHVNLLALGTLLAKVMEELFRMSGDPAAKADEWLRLFEATAGQMTFVNETPEWSDFAAQEFRDILMQHIHRARAVSLGQECDPRAYLKHHG</sequence>
<dbReference type="OrthoDB" id="7305242at2"/>
<evidence type="ECO:0000313" key="2">
    <source>
        <dbReference type="Proteomes" id="UP000280346"/>
    </source>
</evidence>
<reference evidence="1 2" key="1">
    <citation type="submission" date="2018-12" db="EMBL/GenBank/DDBJ databases">
        <authorList>
            <person name="Yang Y."/>
        </authorList>
    </citation>
    <scope>NUCLEOTIDE SEQUENCE [LARGE SCALE GENOMIC DNA]</scope>
    <source>
        <strain evidence="1 2">GSF71</strain>
    </source>
</reference>
<proteinExistence type="predicted"/>
<dbReference type="Proteomes" id="UP000280346">
    <property type="component" value="Unassembled WGS sequence"/>
</dbReference>